<feature type="compositionally biased region" description="Low complexity" evidence="4">
    <location>
        <begin position="315"/>
        <end position="327"/>
    </location>
</feature>
<dbReference type="InterPro" id="IPR006630">
    <property type="entry name" value="La_HTH"/>
</dbReference>
<dbReference type="GO" id="GO:0010494">
    <property type="term" value="C:cytoplasmic stress granule"/>
    <property type="evidence" value="ECO:0007669"/>
    <property type="project" value="TreeGrafter"/>
</dbReference>
<keyword evidence="1" id="KW-0597">Phosphoprotein</keyword>
<feature type="compositionally biased region" description="Basic and acidic residues" evidence="4">
    <location>
        <begin position="1231"/>
        <end position="1248"/>
    </location>
</feature>
<feature type="compositionally biased region" description="Low complexity" evidence="4">
    <location>
        <begin position="878"/>
        <end position="903"/>
    </location>
</feature>
<keyword evidence="7" id="KW-1185">Reference proteome</keyword>
<dbReference type="CDD" id="cd12430">
    <property type="entry name" value="RRM_LARP4_5_like"/>
    <property type="match status" value="1"/>
</dbReference>
<dbReference type="PROSITE" id="PS50961">
    <property type="entry name" value="HTH_LA"/>
    <property type="match status" value="1"/>
</dbReference>
<feature type="compositionally biased region" description="Low complexity" evidence="4">
    <location>
        <begin position="1164"/>
        <end position="1173"/>
    </location>
</feature>
<evidence type="ECO:0000313" key="6">
    <source>
        <dbReference type="EMBL" id="CAL4116882.1"/>
    </source>
</evidence>
<dbReference type="GO" id="GO:0045727">
    <property type="term" value="P:positive regulation of translation"/>
    <property type="evidence" value="ECO:0007669"/>
    <property type="project" value="TreeGrafter"/>
</dbReference>
<sequence length="1478" mass="157908">MSCDGTLIEAPPAQHNNNNNNSNSNNNNNIIIAEPRTPLQPKIVHTQVSGGLGSTTLNPEASVFHLPAARQHTPPATPSQPNTHINGFTHHVYPFMNGDVGKQYCGVCPPTPDTPGSLAVDAAPLESASLTSSITSTPLNSSAKSLVASSSVFTTPPSDMASSSSPVSRNDPPQDSSKEVLLTAEPILTCQQNGELELETADLSTNTSVTSIPDDSNPLNTTTEIDVVTVDDEVDSGVAATDVSLPTEAPSSTETAPATPQTESSVLEASESKPALKDATEETPLRTVVTECDGGDSQVDAAGKGEEVGEANNETQGTQTTPAQSPAPNQPAPEPLTRDQIKALVAQQVEFFFSRENLSNDPYLISQMDSDQYVPVFILAGCSQFKSITKDHSIIVEALKESPFVQLDEEKNRVRPNYKRCIVILREIPESTPVEEIEAMFKGEECPKLVSCEFVHNSSWYVTFESDEDAQKAYWYLRGVVKTFKDKPILARIKTKPISRLGCLSVLPSYGGKGPGDSKDQPAPPSTPGPGGSQGGPPAPTPQPGTPATPAPPTSSYNPRAPTPYMYPAPPSSVNGPTYPYSYPPATNTMPTAYFYPNMPVWTAPGGFYDINSFLQFNGLSPQAAFKPPPTPHNQGRFNGRRNSKHGRQNDNRQPQNNGGYNGTSGGHSGYHHNQRSHSHSGHSRPQSAQSPSAGPQGHQVHRSGNNSQTAAVSHPQPTATVATTTTTTTTAASVPQQTPSPAVSNIPANNHNFAQCDLALASQSNLYTSFSPPMGAAAAAAAPNSSIRTDKKDMVSVKATPMSNSSSNSSNVSSTSSTPPVSTSGPASHTNTNASPTASSSPMLNTPAVVAAAAASIAGAAPSLSQTVVTAAMPPTQISSQIPPSQHQLQHQQQLQQQQQYPAGPPPPPPPHHRNAYNSEYHHHPGPHPPHYHHPMQRDHPRQFYHNWGYPRSRGGGRGRRRPREEEEMMGMGPGGRGRGGQGPRGPPTQPPGTTDMTNKSLPQQPDLIASPQNHFDLEAAAFPPLPGASPEEPVAPVAEERPAEPLPSAWGSSDSQRFSDVMKGTAKPRVQSQPSQTSSPGEPIIEIPSPTNQITQLTTSGFSHVAATTCPVIQAASPPTTLAAVATPTQATAPTAAAIVATAAPTAAAIVATPPPPPPPTAAAIVATPPTSQSNTENTNSISQESTFSSAAHTPPQQTAVSISSSSSSSINNNVNSSNTSVNNGVNKLDSRYSQRSVYSRDERRGGAVGGLRGDRREYPRDNIRGPRDYRNIRENNSRGTGKENRPQPSRPWKEDRVDADGWITKGSRAQRETNRDQQQQSMPPQYNQRDKVESREARSSHLVNGDTTPPPSPKPQVVEKTSKDDAPATEDQKVSTSQPLNNNDGEHKPSWAMMAKLSKEPMERLSSELKEKEEQEKIKKLRLNTRPQMKPQENYIQREGKPLRRDGPQRENRQSSERGGGTFRPRDSARPKSPK</sequence>
<evidence type="ECO:0000313" key="7">
    <source>
        <dbReference type="Proteomes" id="UP001497623"/>
    </source>
</evidence>
<dbReference type="InterPro" id="IPR035979">
    <property type="entry name" value="RBD_domain_sf"/>
</dbReference>
<feature type="region of interest" description="Disordered" evidence="4">
    <location>
        <begin position="153"/>
        <end position="177"/>
    </location>
</feature>
<feature type="compositionally biased region" description="Basic and acidic residues" evidence="4">
    <location>
        <begin position="1255"/>
        <end position="1302"/>
    </location>
</feature>
<feature type="compositionally biased region" description="Low complexity" evidence="4">
    <location>
        <begin position="153"/>
        <end position="168"/>
    </location>
</feature>
<feature type="compositionally biased region" description="Low complexity" evidence="4">
    <location>
        <begin position="16"/>
        <end position="29"/>
    </location>
</feature>
<dbReference type="GO" id="GO:0005829">
    <property type="term" value="C:cytosol"/>
    <property type="evidence" value="ECO:0007669"/>
    <property type="project" value="TreeGrafter"/>
</dbReference>
<feature type="region of interest" description="Disordered" evidence="4">
    <location>
        <begin position="1155"/>
        <end position="1478"/>
    </location>
</feature>
<gene>
    <name evidence="6" type="ORF">MNOR_LOCUS21067</name>
</gene>
<dbReference type="Gene3D" id="1.10.10.10">
    <property type="entry name" value="Winged helix-like DNA-binding domain superfamily/Winged helix DNA-binding domain"/>
    <property type="match status" value="1"/>
</dbReference>
<feature type="region of interest" description="Disordered" evidence="4">
    <location>
        <begin position="622"/>
        <end position="747"/>
    </location>
</feature>
<feature type="compositionally biased region" description="Low complexity" evidence="4">
    <location>
        <begin position="804"/>
        <end position="844"/>
    </location>
</feature>
<feature type="compositionally biased region" description="Basic residues" evidence="4">
    <location>
        <begin position="925"/>
        <end position="936"/>
    </location>
</feature>
<evidence type="ECO:0000256" key="1">
    <source>
        <dbReference type="ARBA" id="ARBA00022553"/>
    </source>
</evidence>
<feature type="compositionally biased region" description="Basic and acidic residues" evidence="4">
    <location>
        <begin position="1331"/>
        <end position="1342"/>
    </location>
</feature>
<dbReference type="SUPFAM" id="SSF54928">
    <property type="entry name" value="RNA-binding domain, RBD"/>
    <property type="match status" value="1"/>
</dbReference>
<comment type="caution">
    <text evidence="6">The sequence shown here is derived from an EMBL/GenBank/DDBJ whole genome shotgun (WGS) entry which is preliminary data.</text>
</comment>
<dbReference type="InterPro" id="IPR036388">
    <property type="entry name" value="WH-like_DNA-bd_sf"/>
</dbReference>
<feature type="compositionally biased region" description="Basic residues" evidence="4">
    <location>
        <begin position="670"/>
        <end position="683"/>
    </location>
</feature>
<feature type="compositionally biased region" description="Basic and acidic residues" evidence="4">
    <location>
        <begin position="1467"/>
        <end position="1478"/>
    </location>
</feature>
<dbReference type="SUPFAM" id="SSF46785">
    <property type="entry name" value="Winged helix' DNA-binding domain"/>
    <property type="match status" value="1"/>
</dbReference>
<feature type="compositionally biased region" description="Low complexity" evidence="4">
    <location>
        <begin position="716"/>
        <end position="740"/>
    </location>
</feature>
<feature type="compositionally biased region" description="Basic and acidic residues" evidence="4">
    <location>
        <begin position="1439"/>
        <end position="1459"/>
    </location>
</feature>
<feature type="region of interest" description="Disordered" evidence="4">
    <location>
        <begin position="782"/>
        <end position="844"/>
    </location>
</feature>
<dbReference type="GO" id="GO:0003730">
    <property type="term" value="F:mRNA 3'-UTR binding"/>
    <property type="evidence" value="ECO:0007669"/>
    <property type="project" value="TreeGrafter"/>
</dbReference>
<evidence type="ECO:0000256" key="4">
    <source>
        <dbReference type="SAM" id="MobiDB-lite"/>
    </source>
</evidence>
<dbReference type="Proteomes" id="UP001497623">
    <property type="component" value="Unassembled WGS sequence"/>
</dbReference>
<feature type="compositionally biased region" description="Basic and acidic residues" evidence="4">
    <location>
        <begin position="1400"/>
        <end position="1421"/>
    </location>
</feature>
<feature type="compositionally biased region" description="Polar residues" evidence="4">
    <location>
        <begin position="1174"/>
        <end position="1202"/>
    </location>
</feature>
<dbReference type="EMBL" id="CAXKWB010016703">
    <property type="protein sequence ID" value="CAL4116882.1"/>
    <property type="molecule type" value="Genomic_DNA"/>
</dbReference>
<dbReference type="Pfam" id="PF26088">
    <property type="entry name" value="RRM_LARP4"/>
    <property type="match status" value="1"/>
</dbReference>
<dbReference type="PANTHER" id="PTHR22792">
    <property type="entry name" value="LUPUS LA PROTEIN-RELATED"/>
    <property type="match status" value="1"/>
</dbReference>
<feature type="compositionally biased region" description="Gly residues" evidence="4">
    <location>
        <begin position="973"/>
        <end position="985"/>
    </location>
</feature>
<dbReference type="Pfam" id="PF05383">
    <property type="entry name" value="La"/>
    <property type="match status" value="1"/>
</dbReference>
<name>A0AAV2R666_MEGNR</name>
<feature type="domain" description="HTH La-type RNA-binding" evidence="5">
    <location>
        <begin position="335"/>
        <end position="424"/>
    </location>
</feature>
<feature type="compositionally biased region" description="Gly residues" evidence="4">
    <location>
        <begin position="660"/>
        <end position="669"/>
    </location>
</feature>
<feature type="region of interest" description="Disordered" evidence="4">
    <location>
        <begin position="509"/>
        <end position="564"/>
    </location>
</feature>
<feature type="region of interest" description="Disordered" evidence="4">
    <location>
        <begin position="1"/>
        <end position="30"/>
    </location>
</feature>
<feature type="compositionally biased region" description="Basic and acidic residues" evidence="4">
    <location>
        <begin position="1363"/>
        <end position="1376"/>
    </location>
</feature>
<dbReference type="InterPro" id="IPR036390">
    <property type="entry name" value="WH_DNA-bd_sf"/>
</dbReference>
<evidence type="ECO:0000259" key="5">
    <source>
        <dbReference type="PROSITE" id="PS50961"/>
    </source>
</evidence>
<dbReference type="InterPro" id="IPR058699">
    <property type="entry name" value="RRM_LARP4/4B"/>
</dbReference>
<feature type="compositionally biased region" description="Low complexity" evidence="4">
    <location>
        <begin position="1320"/>
        <end position="1330"/>
    </location>
</feature>
<feature type="compositionally biased region" description="Low complexity" evidence="4">
    <location>
        <begin position="1203"/>
        <end position="1229"/>
    </location>
</feature>
<feature type="region of interest" description="Disordered" evidence="4">
    <location>
        <begin position="241"/>
        <end position="335"/>
    </location>
</feature>
<feature type="compositionally biased region" description="Low complexity" evidence="4">
    <location>
        <begin position="1080"/>
        <end position="1090"/>
    </location>
</feature>
<feature type="compositionally biased region" description="Basic and acidic residues" evidence="4">
    <location>
        <begin position="270"/>
        <end position="284"/>
    </location>
</feature>
<evidence type="ECO:0000256" key="3">
    <source>
        <dbReference type="PROSITE-ProRule" id="PRU00332"/>
    </source>
</evidence>
<feature type="compositionally biased region" description="Pro residues" evidence="4">
    <location>
        <begin position="537"/>
        <end position="553"/>
    </location>
</feature>
<feature type="compositionally biased region" description="Polar residues" evidence="4">
    <location>
        <begin position="684"/>
        <end position="694"/>
    </location>
</feature>
<feature type="region of interest" description="Disordered" evidence="4">
    <location>
        <begin position="878"/>
        <end position="1090"/>
    </location>
</feature>
<feature type="compositionally biased region" description="Polar residues" evidence="4">
    <location>
        <begin position="703"/>
        <end position="712"/>
    </location>
</feature>
<dbReference type="SMART" id="SM00715">
    <property type="entry name" value="LA"/>
    <property type="match status" value="1"/>
</dbReference>
<evidence type="ECO:0000256" key="2">
    <source>
        <dbReference type="ARBA" id="ARBA00022884"/>
    </source>
</evidence>
<feature type="compositionally biased region" description="Polar residues" evidence="4">
    <location>
        <begin position="1377"/>
        <end position="1386"/>
    </location>
</feature>
<reference evidence="6 7" key="1">
    <citation type="submission" date="2024-05" db="EMBL/GenBank/DDBJ databases">
        <authorList>
            <person name="Wallberg A."/>
        </authorList>
    </citation>
    <scope>NUCLEOTIDE SEQUENCE [LARGE SCALE GENOMIC DNA]</scope>
</reference>
<dbReference type="PANTHER" id="PTHR22792:SF131">
    <property type="entry name" value="LA-RELATED PROTEIN LARP4B"/>
    <property type="match status" value="1"/>
</dbReference>
<feature type="compositionally biased region" description="Polar residues" evidence="4">
    <location>
        <begin position="249"/>
        <end position="267"/>
    </location>
</feature>
<protein>
    <recommendedName>
        <fullName evidence="5">HTH La-type RNA-binding domain-containing protein</fullName>
    </recommendedName>
</protein>
<keyword evidence="2 3" id="KW-0694">RNA-binding</keyword>
<organism evidence="6 7">
    <name type="scientific">Meganyctiphanes norvegica</name>
    <name type="common">Northern krill</name>
    <name type="synonym">Thysanopoda norvegica</name>
    <dbReference type="NCBI Taxonomy" id="48144"/>
    <lineage>
        <taxon>Eukaryota</taxon>
        <taxon>Metazoa</taxon>
        <taxon>Ecdysozoa</taxon>
        <taxon>Arthropoda</taxon>
        <taxon>Crustacea</taxon>
        <taxon>Multicrustacea</taxon>
        <taxon>Malacostraca</taxon>
        <taxon>Eumalacostraca</taxon>
        <taxon>Eucarida</taxon>
        <taxon>Euphausiacea</taxon>
        <taxon>Euphausiidae</taxon>
        <taxon>Meganyctiphanes</taxon>
    </lineage>
</organism>
<dbReference type="InterPro" id="IPR045180">
    <property type="entry name" value="La_dom_prot"/>
</dbReference>
<proteinExistence type="predicted"/>
<accession>A0AAV2R666</accession>